<organism evidence="2 3">
    <name type="scientific">Xanthomonas graminis pv. poae</name>
    <dbReference type="NCBI Taxonomy" id="227946"/>
    <lineage>
        <taxon>Bacteria</taxon>
        <taxon>Pseudomonadati</taxon>
        <taxon>Pseudomonadota</taxon>
        <taxon>Gammaproteobacteria</taxon>
        <taxon>Lysobacterales</taxon>
        <taxon>Lysobacteraceae</taxon>
        <taxon>Xanthomonas</taxon>
        <taxon>Xanthomonas translucens group</taxon>
        <taxon>Xanthomonas graminis</taxon>
    </lineage>
</organism>
<dbReference type="RefSeq" id="WP_080999403.1">
    <property type="nucleotide sequence ID" value="NZ_CP076250.1"/>
</dbReference>
<protein>
    <submittedName>
        <fullName evidence="2">Uncharacterized protein</fullName>
    </submittedName>
</protein>
<proteinExistence type="predicted"/>
<evidence type="ECO:0000313" key="3">
    <source>
        <dbReference type="Proteomes" id="UP000041247"/>
    </source>
</evidence>
<dbReference type="Proteomes" id="UP000041247">
    <property type="component" value="Unassembled WGS sequence"/>
</dbReference>
<reference evidence="2 3" key="1">
    <citation type="submission" date="2015-07" db="EMBL/GenBank/DDBJ databases">
        <authorList>
            <person name="Noorani M."/>
        </authorList>
    </citation>
    <scope>NUCLEOTIDE SEQUENCE [LARGE SCALE GENOMIC DNA]</scope>
    <source>
        <strain evidence="2">LMG728</strain>
    </source>
</reference>
<name>A0A0K2ZR51_9XANT</name>
<dbReference type="AlphaFoldDB" id="A0A0K2ZR51"/>
<evidence type="ECO:0000313" key="2">
    <source>
        <dbReference type="EMBL" id="CTP88083.1"/>
    </source>
</evidence>
<sequence length="80" mass="8945">MQAANLDFHHRTNALTAKRPAGPTGTTPSQWQAIERAAAQELQRRTGEAHAAILALLRRHAQDFSPRQIAGLQRRLRKGR</sequence>
<evidence type="ECO:0000256" key="1">
    <source>
        <dbReference type="SAM" id="MobiDB-lite"/>
    </source>
</evidence>
<gene>
    <name evidence="2" type="ORF">XTPLMG728_1788</name>
</gene>
<feature type="region of interest" description="Disordered" evidence="1">
    <location>
        <begin position="1"/>
        <end position="28"/>
    </location>
</feature>
<accession>A0A0K2ZR51</accession>
<dbReference type="EMBL" id="CXOK01000044">
    <property type="protein sequence ID" value="CTP88083.1"/>
    <property type="molecule type" value="Genomic_DNA"/>
</dbReference>